<evidence type="ECO:0000256" key="8">
    <source>
        <dbReference type="ARBA" id="ARBA00048336"/>
    </source>
</evidence>
<evidence type="ECO:0000313" key="10">
    <source>
        <dbReference type="EMBL" id="PRP78511.1"/>
    </source>
</evidence>
<dbReference type="InterPro" id="IPR006811">
    <property type="entry name" value="RNA_pol_II_suA"/>
</dbReference>
<comment type="catalytic activity">
    <reaction evidence="8 9">
        <text>O-phospho-L-threonyl-[protein] + H2O = L-threonyl-[protein] + phosphate</text>
        <dbReference type="Rhea" id="RHEA:47004"/>
        <dbReference type="Rhea" id="RHEA-COMP:11060"/>
        <dbReference type="Rhea" id="RHEA-COMP:11605"/>
        <dbReference type="ChEBI" id="CHEBI:15377"/>
        <dbReference type="ChEBI" id="CHEBI:30013"/>
        <dbReference type="ChEBI" id="CHEBI:43474"/>
        <dbReference type="ChEBI" id="CHEBI:61977"/>
        <dbReference type="EC" id="3.1.3.16"/>
    </reaction>
</comment>
<protein>
    <recommendedName>
        <fullName evidence="9">RNA polymerase II subunit A C-terminal domain phosphatase SSU72</fullName>
        <shortName evidence="9">CTD phosphatase SSU72</shortName>
        <ecNumber evidence="9">3.1.3.16</ecNumber>
    </recommendedName>
</protein>
<keyword evidence="11" id="KW-1185">Reference proteome</keyword>
<evidence type="ECO:0000313" key="11">
    <source>
        <dbReference type="Proteomes" id="UP000241769"/>
    </source>
</evidence>
<evidence type="ECO:0000256" key="1">
    <source>
        <dbReference type="ARBA" id="ARBA00004123"/>
    </source>
</evidence>
<comment type="caution">
    <text evidence="10">The sequence shown here is derived from an EMBL/GenBank/DDBJ whole genome shotgun (WGS) entry which is preliminary data.</text>
</comment>
<dbReference type="AlphaFoldDB" id="A0A2P6N3I8"/>
<keyword evidence="5 9" id="KW-0904">Protein phosphatase</keyword>
<keyword evidence="4 9" id="KW-0378">Hydrolase</keyword>
<comment type="similarity">
    <text evidence="2 9">Belongs to the SSU72 phosphatase family.</text>
</comment>
<dbReference type="EMBL" id="MDYQ01000219">
    <property type="protein sequence ID" value="PRP78511.1"/>
    <property type="molecule type" value="Genomic_DNA"/>
</dbReference>
<dbReference type="GO" id="GO:0005634">
    <property type="term" value="C:nucleus"/>
    <property type="evidence" value="ECO:0007669"/>
    <property type="project" value="UniProtKB-SubCell"/>
</dbReference>
<evidence type="ECO:0000256" key="6">
    <source>
        <dbReference type="ARBA" id="ARBA00023242"/>
    </source>
</evidence>
<sequence>MADPTGIRVAMVCASNQNRSMEAHALLVQKNVPNVRSFGTSQHCKLPGPSIDKPNIYPFGTPYRRILEELRQQNPELYKGNGILKMLDRNSKVKEAPERWQDEKKAHFDVVCIPIDNLDDRETDLRTRSATTFEMIHVFNIQTKDNHKDAAIGAAQAYSLYQILAEHADWRDRLDTLIEQYSRLTQKSIIYSIGFY</sequence>
<dbReference type="PANTHER" id="PTHR20383">
    <property type="entry name" value="RNA POLYMERASE II SUBUNIT A C-TERMINAL DOMAIN PHOSPHATASE"/>
    <property type="match status" value="1"/>
</dbReference>
<evidence type="ECO:0000256" key="9">
    <source>
        <dbReference type="RuleBase" id="RU369031"/>
    </source>
</evidence>
<dbReference type="Gene3D" id="3.40.50.2300">
    <property type="match status" value="2"/>
</dbReference>
<dbReference type="InParanoid" id="A0A2P6N3I8"/>
<dbReference type="Proteomes" id="UP000241769">
    <property type="component" value="Unassembled WGS sequence"/>
</dbReference>
<comment type="catalytic activity">
    <reaction evidence="7 9">
        <text>O-phospho-L-seryl-[protein] + H2O = L-seryl-[protein] + phosphate</text>
        <dbReference type="Rhea" id="RHEA:20629"/>
        <dbReference type="Rhea" id="RHEA-COMP:9863"/>
        <dbReference type="Rhea" id="RHEA-COMP:11604"/>
        <dbReference type="ChEBI" id="CHEBI:15377"/>
        <dbReference type="ChEBI" id="CHEBI:29999"/>
        <dbReference type="ChEBI" id="CHEBI:43474"/>
        <dbReference type="ChEBI" id="CHEBI:83421"/>
        <dbReference type="EC" id="3.1.3.16"/>
    </reaction>
</comment>
<dbReference type="EC" id="3.1.3.16" evidence="9"/>
<comment type="subcellular location">
    <subcellularLocation>
        <location evidence="1 9">Nucleus</location>
    </subcellularLocation>
</comment>
<comment type="function">
    <text evidence="9">Protein phosphatase that catalyzes the dephosphorylation of the C-terminal domain of RNA polymerase II. Plays a role in RNA processing and termination.</text>
</comment>
<dbReference type="Pfam" id="PF04722">
    <property type="entry name" value="Ssu72"/>
    <property type="match status" value="1"/>
</dbReference>
<evidence type="ECO:0000256" key="7">
    <source>
        <dbReference type="ARBA" id="ARBA00047761"/>
    </source>
</evidence>
<evidence type="ECO:0000256" key="3">
    <source>
        <dbReference type="ARBA" id="ARBA00022664"/>
    </source>
</evidence>
<evidence type="ECO:0000256" key="4">
    <source>
        <dbReference type="ARBA" id="ARBA00022801"/>
    </source>
</evidence>
<dbReference type="OrthoDB" id="57957at2759"/>
<keyword evidence="3 9" id="KW-0507">mRNA processing</keyword>
<dbReference type="GO" id="GO:0006397">
    <property type="term" value="P:mRNA processing"/>
    <property type="evidence" value="ECO:0007669"/>
    <property type="project" value="UniProtKB-KW"/>
</dbReference>
<accession>A0A2P6N3I8</accession>
<name>A0A2P6N3I8_9EUKA</name>
<dbReference type="GO" id="GO:0004722">
    <property type="term" value="F:protein serine/threonine phosphatase activity"/>
    <property type="evidence" value="ECO:0007669"/>
    <property type="project" value="UniProtKB-UniRule"/>
</dbReference>
<evidence type="ECO:0000256" key="5">
    <source>
        <dbReference type="ARBA" id="ARBA00022912"/>
    </source>
</evidence>
<dbReference type="FunCoup" id="A0A2P6N3I8">
    <property type="interactions" value="830"/>
</dbReference>
<dbReference type="STRING" id="1890364.A0A2P6N3I8"/>
<keyword evidence="6 9" id="KW-0539">Nucleus</keyword>
<reference evidence="10 11" key="1">
    <citation type="journal article" date="2018" name="Genome Biol. Evol.">
        <title>Multiple Roots of Fruiting Body Formation in Amoebozoa.</title>
        <authorList>
            <person name="Hillmann F."/>
            <person name="Forbes G."/>
            <person name="Novohradska S."/>
            <person name="Ferling I."/>
            <person name="Riege K."/>
            <person name="Groth M."/>
            <person name="Westermann M."/>
            <person name="Marz M."/>
            <person name="Spaller T."/>
            <person name="Winckler T."/>
            <person name="Schaap P."/>
            <person name="Glockner G."/>
        </authorList>
    </citation>
    <scope>NUCLEOTIDE SEQUENCE [LARGE SCALE GENOMIC DNA]</scope>
    <source>
        <strain evidence="10 11">Jena</strain>
    </source>
</reference>
<proteinExistence type="inferred from homology"/>
<gene>
    <name evidence="10" type="ORF">PROFUN_13529</name>
</gene>
<organism evidence="10 11">
    <name type="scientific">Planoprotostelium fungivorum</name>
    <dbReference type="NCBI Taxonomy" id="1890364"/>
    <lineage>
        <taxon>Eukaryota</taxon>
        <taxon>Amoebozoa</taxon>
        <taxon>Evosea</taxon>
        <taxon>Variosea</taxon>
        <taxon>Cavosteliida</taxon>
        <taxon>Cavosteliaceae</taxon>
        <taxon>Planoprotostelium</taxon>
    </lineage>
</organism>
<evidence type="ECO:0000256" key="2">
    <source>
        <dbReference type="ARBA" id="ARBA00008978"/>
    </source>
</evidence>